<protein>
    <submittedName>
        <fullName evidence="1">Uncharacterized protein</fullName>
    </submittedName>
</protein>
<organism evidence="1 2">
    <name type="scientific">Natronocella acetinitrilica</name>
    <dbReference type="NCBI Taxonomy" id="414046"/>
    <lineage>
        <taxon>Bacteria</taxon>
        <taxon>Pseudomonadati</taxon>
        <taxon>Pseudomonadota</taxon>
        <taxon>Gammaproteobacteria</taxon>
        <taxon>Chromatiales</taxon>
        <taxon>Ectothiorhodospiraceae</taxon>
        <taxon>Natronocella</taxon>
    </lineage>
</organism>
<dbReference type="EMBL" id="JALJXV010000003">
    <property type="protein sequence ID" value="MCP1674383.1"/>
    <property type="molecule type" value="Genomic_DNA"/>
</dbReference>
<name>A0AAE3G4R7_9GAMM</name>
<dbReference type="Proteomes" id="UP001205843">
    <property type="component" value="Unassembled WGS sequence"/>
</dbReference>
<evidence type="ECO:0000313" key="2">
    <source>
        <dbReference type="Proteomes" id="UP001205843"/>
    </source>
</evidence>
<dbReference type="AlphaFoldDB" id="A0AAE3G4R7"/>
<gene>
    <name evidence="1" type="ORF">J2T57_001485</name>
</gene>
<keyword evidence="2" id="KW-1185">Reference proteome</keyword>
<sequence>MAAVTLASALILTGCISEIGTESASCEHEIEEITFTVD</sequence>
<reference evidence="1" key="1">
    <citation type="submission" date="2022-03" db="EMBL/GenBank/DDBJ databases">
        <title>Genomic Encyclopedia of Type Strains, Phase III (KMG-III): the genomes of soil and plant-associated and newly described type strains.</title>
        <authorList>
            <person name="Whitman W."/>
        </authorList>
    </citation>
    <scope>NUCLEOTIDE SEQUENCE</scope>
    <source>
        <strain evidence="1">ANL 6-2</strain>
    </source>
</reference>
<proteinExistence type="predicted"/>
<accession>A0AAE3G4R7</accession>
<comment type="caution">
    <text evidence="1">The sequence shown here is derived from an EMBL/GenBank/DDBJ whole genome shotgun (WGS) entry which is preliminary data.</text>
</comment>
<evidence type="ECO:0000313" key="1">
    <source>
        <dbReference type="EMBL" id="MCP1674383.1"/>
    </source>
</evidence>